<dbReference type="OrthoDB" id="556502at2"/>
<proteinExistence type="predicted"/>
<keyword evidence="3" id="KW-1185">Reference proteome</keyword>
<dbReference type="Proteomes" id="UP000019678">
    <property type="component" value="Unassembled WGS sequence"/>
</dbReference>
<feature type="domain" description="GPI inositol-deacylase PGAP1-like alpha/beta" evidence="1">
    <location>
        <begin position="143"/>
        <end position="306"/>
    </location>
</feature>
<dbReference type="RefSeq" id="WP_044251168.1">
    <property type="nucleotide sequence ID" value="NZ_ASRX01000108.1"/>
</dbReference>
<dbReference type="Pfam" id="PF07819">
    <property type="entry name" value="PGAP1"/>
    <property type="match status" value="1"/>
</dbReference>
<dbReference type="Gene3D" id="3.40.50.1820">
    <property type="entry name" value="alpha/beta hydrolase"/>
    <property type="match status" value="1"/>
</dbReference>
<comment type="caution">
    <text evidence="2">The sequence shown here is derived from an EMBL/GenBank/DDBJ whole genome shotgun (WGS) entry which is preliminary data.</text>
</comment>
<dbReference type="eggNOG" id="COG1075">
    <property type="taxonomic scope" value="Bacteria"/>
</dbReference>
<dbReference type="PANTHER" id="PTHR37946:SF1">
    <property type="entry name" value="SLL1969 PROTEIN"/>
    <property type="match status" value="1"/>
</dbReference>
<protein>
    <recommendedName>
        <fullName evidence="1">GPI inositol-deacylase PGAP1-like alpha/beta domain-containing protein</fullName>
    </recommendedName>
</protein>
<dbReference type="InterPro" id="IPR012908">
    <property type="entry name" value="PGAP1-ab_dom-like"/>
</dbReference>
<evidence type="ECO:0000313" key="2">
    <source>
        <dbReference type="EMBL" id="EYF00513.1"/>
    </source>
</evidence>
<sequence length="398" mass="42448">MSQPRRHAGDLRGVTRLAVTATKGVTEVVEEMHRTIASGPAILGQPLSRPVRALLPFVYGPVRGVTGLVGTSLDTVLARLDRLLGESVPGAERDAVVSALNGVLGDHLEQTGNPLAIAMGLRSGNLPLSLEADALVAQLPGATGKALVLVHGSSMNDRQWHRSGHDHGAALARDLGYTPIYVRYNSGLHISTNGRALSLLLEALVKAWPVPLSEITLLGHSMGGLVARSACHAASLDERRWPATLRRLVCLGSPHHGSPLERGGNLIDVLLGISAYSAPLARLGQIRSAGVTDLRYGNVIDEDWHNRGRFARSRDVRRGLALPPDVDCFAIAGTLTNAMAQKLLGDGLVPVDSALGRHERPELTLAFPPEHQWVALGTGHLDLLSSKAVYEKLQAWLT</sequence>
<dbReference type="STRING" id="1192034.CAP_0547"/>
<gene>
    <name evidence="2" type="ORF">CAP_0547</name>
</gene>
<evidence type="ECO:0000313" key="3">
    <source>
        <dbReference type="Proteomes" id="UP000019678"/>
    </source>
</evidence>
<evidence type="ECO:0000259" key="1">
    <source>
        <dbReference type="Pfam" id="PF07819"/>
    </source>
</evidence>
<dbReference type="SUPFAM" id="SSF53474">
    <property type="entry name" value="alpha/beta-Hydrolases"/>
    <property type="match status" value="1"/>
</dbReference>
<name>A0A017SU59_9BACT</name>
<dbReference type="PANTHER" id="PTHR37946">
    <property type="entry name" value="SLL1969 PROTEIN"/>
    <property type="match status" value="1"/>
</dbReference>
<organism evidence="2 3">
    <name type="scientific">Chondromyces apiculatus DSM 436</name>
    <dbReference type="NCBI Taxonomy" id="1192034"/>
    <lineage>
        <taxon>Bacteria</taxon>
        <taxon>Pseudomonadati</taxon>
        <taxon>Myxococcota</taxon>
        <taxon>Polyangia</taxon>
        <taxon>Polyangiales</taxon>
        <taxon>Polyangiaceae</taxon>
        <taxon>Chondromyces</taxon>
    </lineage>
</organism>
<dbReference type="GO" id="GO:0016788">
    <property type="term" value="F:hydrolase activity, acting on ester bonds"/>
    <property type="evidence" value="ECO:0007669"/>
    <property type="project" value="InterPro"/>
</dbReference>
<dbReference type="InterPro" id="IPR029058">
    <property type="entry name" value="AB_hydrolase_fold"/>
</dbReference>
<dbReference type="AlphaFoldDB" id="A0A017SU59"/>
<reference evidence="2 3" key="1">
    <citation type="submission" date="2013-05" db="EMBL/GenBank/DDBJ databases">
        <title>Genome assembly of Chondromyces apiculatus DSM 436.</title>
        <authorList>
            <person name="Sharma G."/>
            <person name="Khatri I."/>
            <person name="Kaur C."/>
            <person name="Mayilraj S."/>
            <person name="Subramanian S."/>
        </authorList>
    </citation>
    <scope>NUCLEOTIDE SEQUENCE [LARGE SCALE GENOMIC DNA]</scope>
    <source>
        <strain evidence="2 3">DSM 436</strain>
    </source>
</reference>
<accession>A0A017SU59</accession>
<dbReference type="EMBL" id="ASRX01000108">
    <property type="protein sequence ID" value="EYF00513.1"/>
    <property type="molecule type" value="Genomic_DNA"/>
</dbReference>